<keyword evidence="3" id="KW-0539">Nucleus</keyword>
<keyword evidence="2" id="KW-0813">Transport</keyword>
<keyword evidence="5" id="KW-1185">Reference proteome</keyword>
<dbReference type="InterPro" id="IPR007187">
    <property type="entry name" value="Nucleoporin_Nup133/Nup155_C"/>
</dbReference>
<sequence length="194" mass="21721">MLSCRDQREHGLCDAIARLNSGLLDITQLYGEFAERYQLAECKLAIVHCAGHVDPVLVETLWREIIDQEMRSAVGSSTQTVMTTLSNRLVSLGHRYAASDHFFPLGYLVKHLEQKSCQLNLDARWVVNTMLAIGVSFPTLLTVYDKLYKAKDACWQSARKPLHTLTVISELLAAFTDAPTAVPAQQRWPFESAA</sequence>
<dbReference type="Gene3D" id="1.20.120.1880">
    <property type="entry name" value="Nucleoporin, helical C-terminal domain"/>
    <property type="match status" value="1"/>
</dbReference>
<accession>A0ABM1EDH1</accession>
<reference evidence="6" key="1">
    <citation type="submission" date="2025-08" db="UniProtKB">
        <authorList>
            <consortium name="RefSeq"/>
        </authorList>
    </citation>
    <scope>IDENTIFICATION</scope>
</reference>
<evidence type="ECO:0000313" key="6">
    <source>
        <dbReference type="RefSeq" id="XP_014670242.1"/>
    </source>
</evidence>
<evidence type="ECO:0000256" key="2">
    <source>
        <dbReference type="ARBA" id="ARBA00022448"/>
    </source>
</evidence>
<evidence type="ECO:0000313" key="5">
    <source>
        <dbReference type="Proteomes" id="UP000695022"/>
    </source>
</evidence>
<evidence type="ECO:0000256" key="3">
    <source>
        <dbReference type="ARBA" id="ARBA00023242"/>
    </source>
</evidence>
<gene>
    <name evidence="6" type="primary">LOC106811204</name>
</gene>
<dbReference type="Proteomes" id="UP000695022">
    <property type="component" value="Unplaced"/>
</dbReference>
<dbReference type="InterPro" id="IPR042538">
    <property type="entry name" value="Nucleoporin_Nup155_C_3"/>
</dbReference>
<proteinExistence type="predicted"/>
<dbReference type="RefSeq" id="XP_014670242.1">
    <property type="nucleotide sequence ID" value="XM_014814756.1"/>
</dbReference>
<name>A0ABM1EDH1_PRICU</name>
<organism evidence="5 6">
    <name type="scientific">Priapulus caudatus</name>
    <name type="common">Priapulid worm</name>
    <dbReference type="NCBI Taxonomy" id="37621"/>
    <lineage>
        <taxon>Eukaryota</taxon>
        <taxon>Metazoa</taxon>
        <taxon>Ecdysozoa</taxon>
        <taxon>Scalidophora</taxon>
        <taxon>Priapulida</taxon>
        <taxon>Priapulimorpha</taxon>
        <taxon>Priapulimorphida</taxon>
        <taxon>Priapulidae</taxon>
        <taxon>Priapulus</taxon>
    </lineage>
</organism>
<evidence type="ECO:0000259" key="4">
    <source>
        <dbReference type="Pfam" id="PF03177"/>
    </source>
</evidence>
<dbReference type="GeneID" id="106811204"/>
<protein>
    <submittedName>
        <fullName evidence="6">Nuclear pore complex protein Nup155-like</fullName>
    </submittedName>
</protein>
<dbReference type="PANTHER" id="PTHR10350:SF6">
    <property type="entry name" value="NUCLEAR PORE COMPLEX PROTEIN NUP155"/>
    <property type="match status" value="1"/>
</dbReference>
<comment type="subcellular location">
    <subcellularLocation>
        <location evidence="1">Nucleus</location>
    </subcellularLocation>
</comment>
<evidence type="ECO:0000256" key="1">
    <source>
        <dbReference type="ARBA" id="ARBA00004123"/>
    </source>
</evidence>
<dbReference type="Pfam" id="PF03177">
    <property type="entry name" value="Nucleoporin_C"/>
    <property type="match status" value="1"/>
</dbReference>
<feature type="domain" description="Nucleoporin Nup133/Nup155-like C-terminal" evidence="4">
    <location>
        <begin position="13"/>
        <end position="178"/>
    </location>
</feature>
<dbReference type="InterPro" id="IPR004870">
    <property type="entry name" value="Nucleoporin_Nup155"/>
</dbReference>
<dbReference type="PANTHER" id="PTHR10350">
    <property type="entry name" value="NUCLEAR PORE COMPLEX PROTEIN NUP155"/>
    <property type="match status" value="1"/>
</dbReference>